<proteinExistence type="predicted"/>
<accession>A0A679IRU3</accession>
<reference evidence="3" key="1">
    <citation type="submission" date="2019-12" db="EMBL/GenBank/DDBJ databases">
        <authorList>
            <person name="Cremers G."/>
        </authorList>
    </citation>
    <scope>NUCLEOTIDE SEQUENCE</scope>
    <source>
        <strain evidence="3">Vvax</strain>
    </source>
</reference>
<feature type="signal peptide" evidence="2">
    <location>
        <begin position="1"/>
        <end position="23"/>
    </location>
</feature>
<evidence type="ECO:0000313" key="3">
    <source>
        <dbReference type="EMBL" id="CAA2102173.1"/>
    </source>
</evidence>
<keyword evidence="2" id="KW-0732">Signal</keyword>
<feature type="compositionally biased region" description="Gly residues" evidence="1">
    <location>
        <begin position="33"/>
        <end position="42"/>
    </location>
</feature>
<name>A0A679IRU3_VARPD</name>
<dbReference type="EMBL" id="LR743507">
    <property type="protein sequence ID" value="CAA2102173.1"/>
    <property type="molecule type" value="Genomic_DNA"/>
</dbReference>
<evidence type="ECO:0000256" key="1">
    <source>
        <dbReference type="SAM" id="MobiDB-lite"/>
    </source>
</evidence>
<dbReference type="PROSITE" id="PS51257">
    <property type="entry name" value="PROKAR_LIPOPROTEIN"/>
    <property type="match status" value="1"/>
</dbReference>
<organism evidence="3">
    <name type="scientific">Variovorax paradoxus</name>
    <dbReference type="NCBI Taxonomy" id="34073"/>
    <lineage>
        <taxon>Bacteria</taxon>
        <taxon>Pseudomonadati</taxon>
        <taxon>Pseudomonadota</taxon>
        <taxon>Betaproteobacteria</taxon>
        <taxon>Burkholderiales</taxon>
        <taxon>Comamonadaceae</taxon>
        <taxon>Variovorax</taxon>
    </lineage>
</organism>
<sequence length="65" mass="6126">MRLVSLRACFVPALFTLACALSACGGGSGGGGGAIGLPGTGTGPTTPAPPATPDTGTKPELRCAP</sequence>
<dbReference type="RefSeq" id="WP_339089311.1">
    <property type="nucleotide sequence ID" value="NZ_LR743507.1"/>
</dbReference>
<protein>
    <submittedName>
        <fullName evidence="3">Uncharacterized protein</fullName>
    </submittedName>
</protein>
<feature type="region of interest" description="Disordered" evidence="1">
    <location>
        <begin position="33"/>
        <end position="65"/>
    </location>
</feature>
<gene>
    <name evidence="3" type="ORF">VVAX_01621</name>
</gene>
<evidence type="ECO:0000256" key="2">
    <source>
        <dbReference type="SAM" id="SignalP"/>
    </source>
</evidence>
<dbReference type="AlphaFoldDB" id="A0A679IRU3"/>
<feature type="chain" id="PRO_5025488081" evidence="2">
    <location>
        <begin position="24"/>
        <end position="65"/>
    </location>
</feature>